<evidence type="ECO:0008006" key="8">
    <source>
        <dbReference type="Google" id="ProtNLM"/>
    </source>
</evidence>
<dbReference type="InterPro" id="IPR038336">
    <property type="entry name" value="NET_sf"/>
</dbReference>
<dbReference type="PROSITE" id="PS50014">
    <property type="entry name" value="BROMODOMAIN_2"/>
    <property type="match status" value="2"/>
</dbReference>
<dbReference type="Pfam" id="PF00439">
    <property type="entry name" value="Bromodomain"/>
    <property type="match status" value="2"/>
</dbReference>
<dbReference type="InterPro" id="IPR050935">
    <property type="entry name" value="Bromo_chromatin_reader"/>
</dbReference>
<feature type="compositionally biased region" description="Low complexity" evidence="3">
    <location>
        <begin position="501"/>
        <end position="520"/>
    </location>
</feature>
<dbReference type="GO" id="GO:0006338">
    <property type="term" value="P:chromatin remodeling"/>
    <property type="evidence" value="ECO:0007669"/>
    <property type="project" value="TreeGrafter"/>
</dbReference>
<gene>
    <name evidence="6" type="ORF">NA56DRAFT_53390</name>
</gene>
<feature type="compositionally biased region" description="Polar residues" evidence="3">
    <location>
        <begin position="922"/>
        <end position="933"/>
    </location>
</feature>
<feature type="compositionally biased region" description="Low complexity" evidence="3">
    <location>
        <begin position="475"/>
        <end position="489"/>
    </location>
</feature>
<feature type="compositionally biased region" description="Polar residues" evidence="3">
    <location>
        <begin position="100"/>
        <end position="120"/>
    </location>
</feature>
<dbReference type="Gene3D" id="1.20.1270.220">
    <property type="match status" value="1"/>
</dbReference>
<dbReference type="PROSITE" id="PS51525">
    <property type="entry name" value="NET"/>
    <property type="match status" value="1"/>
</dbReference>
<feature type="compositionally biased region" description="Basic and acidic residues" evidence="3">
    <location>
        <begin position="527"/>
        <end position="550"/>
    </location>
</feature>
<dbReference type="AlphaFoldDB" id="A0A2J6QC88"/>
<evidence type="ECO:0000313" key="6">
    <source>
        <dbReference type="EMBL" id="PMD23866.1"/>
    </source>
</evidence>
<dbReference type="CDD" id="cd04369">
    <property type="entry name" value="Bromodomain"/>
    <property type="match status" value="1"/>
</dbReference>
<dbReference type="GO" id="GO:0006355">
    <property type="term" value="P:regulation of DNA-templated transcription"/>
    <property type="evidence" value="ECO:0007669"/>
    <property type="project" value="TreeGrafter"/>
</dbReference>
<name>A0A2J6QC88_9HELO</name>
<dbReference type="InterPro" id="IPR001487">
    <property type="entry name" value="Bromodomain"/>
</dbReference>
<accession>A0A2J6QC88</accession>
<evidence type="ECO:0000259" key="4">
    <source>
        <dbReference type="PROSITE" id="PS50014"/>
    </source>
</evidence>
<feature type="domain" description="Bromo" evidence="4">
    <location>
        <begin position="364"/>
        <end position="437"/>
    </location>
</feature>
<evidence type="ECO:0000259" key="5">
    <source>
        <dbReference type="PROSITE" id="PS51525"/>
    </source>
</evidence>
<organism evidence="6 7">
    <name type="scientific">Hyaloscypha hepaticicola</name>
    <dbReference type="NCBI Taxonomy" id="2082293"/>
    <lineage>
        <taxon>Eukaryota</taxon>
        <taxon>Fungi</taxon>
        <taxon>Dikarya</taxon>
        <taxon>Ascomycota</taxon>
        <taxon>Pezizomycotina</taxon>
        <taxon>Leotiomycetes</taxon>
        <taxon>Helotiales</taxon>
        <taxon>Hyaloscyphaceae</taxon>
        <taxon>Hyaloscypha</taxon>
    </lineage>
</organism>
<feature type="domain" description="NET" evidence="5">
    <location>
        <begin position="781"/>
        <end position="863"/>
    </location>
</feature>
<dbReference type="GO" id="GO:0005634">
    <property type="term" value="C:nucleus"/>
    <property type="evidence" value="ECO:0007669"/>
    <property type="project" value="TreeGrafter"/>
</dbReference>
<feature type="domain" description="Bromo" evidence="4">
    <location>
        <begin position="580"/>
        <end position="652"/>
    </location>
</feature>
<dbReference type="Gene3D" id="1.20.920.10">
    <property type="entry name" value="Bromodomain-like"/>
    <property type="match status" value="2"/>
</dbReference>
<dbReference type="InterPro" id="IPR018359">
    <property type="entry name" value="Bromodomain_CS"/>
</dbReference>
<dbReference type="EMBL" id="KZ613474">
    <property type="protein sequence ID" value="PMD23866.1"/>
    <property type="molecule type" value="Genomic_DNA"/>
</dbReference>
<evidence type="ECO:0000256" key="1">
    <source>
        <dbReference type="ARBA" id="ARBA00023117"/>
    </source>
</evidence>
<feature type="compositionally biased region" description="Low complexity" evidence="3">
    <location>
        <begin position="251"/>
        <end position="260"/>
    </location>
</feature>
<feature type="region of interest" description="Disordered" evidence="3">
    <location>
        <begin position="154"/>
        <end position="344"/>
    </location>
</feature>
<feature type="region of interest" description="Disordered" evidence="3">
    <location>
        <begin position="455"/>
        <end position="555"/>
    </location>
</feature>
<reference evidence="6 7" key="1">
    <citation type="submission" date="2016-05" db="EMBL/GenBank/DDBJ databases">
        <title>A degradative enzymes factory behind the ericoid mycorrhizal symbiosis.</title>
        <authorList>
            <consortium name="DOE Joint Genome Institute"/>
            <person name="Martino E."/>
            <person name="Morin E."/>
            <person name="Grelet G."/>
            <person name="Kuo A."/>
            <person name="Kohler A."/>
            <person name="Daghino S."/>
            <person name="Barry K."/>
            <person name="Choi C."/>
            <person name="Cichocki N."/>
            <person name="Clum A."/>
            <person name="Copeland A."/>
            <person name="Hainaut M."/>
            <person name="Haridas S."/>
            <person name="Labutti K."/>
            <person name="Lindquist E."/>
            <person name="Lipzen A."/>
            <person name="Khouja H.-R."/>
            <person name="Murat C."/>
            <person name="Ohm R."/>
            <person name="Olson A."/>
            <person name="Spatafora J."/>
            <person name="Veneault-Fourrey C."/>
            <person name="Henrissat B."/>
            <person name="Grigoriev I."/>
            <person name="Martin F."/>
            <person name="Perotto S."/>
        </authorList>
    </citation>
    <scope>NUCLEOTIDE SEQUENCE [LARGE SCALE GENOMIC DNA]</scope>
    <source>
        <strain evidence="6 7">UAMH 7357</strain>
    </source>
</reference>
<dbReference type="CDD" id="cd05499">
    <property type="entry name" value="Bromo_BDF1_2_II"/>
    <property type="match status" value="1"/>
</dbReference>
<feature type="compositionally biased region" description="Basic and acidic residues" evidence="3">
    <location>
        <begin position="191"/>
        <end position="204"/>
    </location>
</feature>
<dbReference type="PROSITE" id="PS00633">
    <property type="entry name" value="BROMODOMAIN_1"/>
    <property type="match status" value="1"/>
</dbReference>
<feature type="region of interest" description="Disordered" evidence="3">
    <location>
        <begin position="755"/>
        <end position="786"/>
    </location>
</feature>
<dbReference type="Pfam" id="PF17035">
    <property type="entry name" value="BET"/>
    <property type="match status" value="1"/>
</dbReference>
<evidence type="ECO:0000256" key="3">
    <source>
        <dbReference type="SAM" id="MobiDB-lite"/>
    </source>
</evidence>
<keyword evidence="7" id="KW-1185">Reference proteome</keyword>
<feature type="region of interest" description="Disordered" evidence="3">
    <location>
        <begin position="867"/>
        <end position="933"/>
    </location>
</feature>
<evidence type="ECO:0000313" key="7">
    <source>
        <dbReference type="Proteomes" id="UP000235672"/>
    </source>
</evidence>
<feature type="compositionally biased region" description="Acidic residues" evidence="3">
    <location>
        <begin position="689"/>
        <end position="699"/>
    </location>
</feature>
<dbReference type="SUPFAM" id="SSF47370">
    <property type="entry name" value="Bromodomain"/>
    <property type="match status" value="2"/>
</dbReference>
<dbReference type="PRINTS" id="PR00503">
    <property type="entry name" value="BROMODOMAIN"/>
</dbReference>
<dbReference type="PANTHER" id="PTHR22880:SF225">
    <property type="entry name" value="BROMODOMAIN-CONTAINING PROTEIN BET-1-RELATED"/>
    <property type="match status" value="1"/>
</dbReference>
<proteinExistence type="predicted"/>
<keyword evidence="1 2" id="KW-0103">Bromodomain</keyword>
<dbReference type="Proteomes" id="UP000235672">
    <property type="component" value="Unassembled WGS sequence"/>
</dbReference>
<evidence type="ECO:0000256" key="2">
    <source>
        <dbReference type="PROSITE-ProRule" id="PRU00035"/>
    </source>
</evidence>
<dbReference type="STRING" id="1745343.A0A2J6QC88"/>
<dbReference type="SMART" id="SM00297">
    <property type="entry name" value="BROMO"/>
    <property type="match status" value="2"/>
</dbReference>
<dbReference type="InterPro" id="IPR036427">
    <property type="entry name" value="Bromodomain-like_sf"/>
</dbReference>
<feature type="compositionally biased region" description="Basic residues" evidence="3">
    <location>
        <begin position="755"/>
        <end position="773"/>
    </location>
</feature>
<dbReference type="InterPro" id="IPR027353">
    <property type="entry name" value="NET_dom"/>
</dbReference>
<feature type="region of interest" description="Disordered" evidence="3">
    <location>
        <begin position="100"/>
        <end position="136"/>
    </location>
</feature>
<dbReference type="PANTHER" id="PTHR22880">
    <property type="entry name" value="FALZ-RELATED BROMODOMAIN-CONTAINING PROTEINS"/>
    <property type="match status" value="1"/>
</dbReference>
<dbReference type="OrthoDB" id="784962at2759"/>
<feature type="region of interest" description="Disordered" evidence="3">
    <location>
        <begin position="676"/>
        <end position="705"/>
    </location>
</feature>
<protein>
    <recommendedName>
        <fullName evidence="8">Bromodomain-containing protein</fullName>
    </recommendedName>
</protein>
<dbReference type="GO" id="GO:0000785">
    <property type="term" value="C:chromatin"/>
    <property type="evidence" value="ECO:0007669"/>
    <property type="project" value="TreeGrafter"/>
</dbReference>
<sequence>MAVMTSQHPDGVAFDQKITPVPSSDKMALDLEINGNSHRNETNFDATSPDLTFNKTVKVSPLAGDEVNGESQNDLAFESNHIALGNSVEAAMDSQATNISPASAQNSSQLPDTNTTTSDAPFSALPAQQPDTSSLLVSTESAIDSAVDDIAATSTVPPVVEAQESDLRDSTSSLALAQPSGEPSAEPAQEETLHDIGLDFKPDESFASVEPDLEVEADLGANDLVFEPSTDAPEPTLDEPIPQPSEPLLDPNPSIPSEAAPEPPLAQEHASAAEPKVPEPNVEQHDTEMADAPGLAAPPKITHEREDDDETEPSAKRTKTEDEETKVDLPPPTQNGEVSAAKPIESEITPFQVKEITKILKNAARTHSGKNFRLPVRTLWPGFAEQYDAKISNQIDLSTMEKKLKDGVYPTLQAVRDDIQLLYDNAVLFNGDPHTITTAALEIRDSLFVKLNNLPPEPAPLPKRDKKAKRATPVPEAGASTSPSTSTAPRVPHARRQSRGANSGPAPVAAPAAPTFALDPTTSTPLIRRDSTKAEGGRPKREIHPPKNKDLPYTVRPKSKKHATELKFCKEVLTEIQKQKYYPITNPFLVPVDPVALNIPNYFTIIKKPMDVSTVAKKLDEGNYTTAQEFEKDFRQIVANCLRFNPPGNPVHMMGKQFEELFDSQWIRKDEWIAEHSPAAASPERTPESEDEESEDEAPEQTTTASAARLRLIEEQGKLITLMSAKKPEPSLIQMQQDMVNIVQKLVNDEEAAMKTKKVKKPKAPKPAKKAAPVKKAPAPKKGGSQKARYMGTLEKETISAGLMSLPDDVSGTVLEMIKADQPAVDVGDDGTLELDIDLISTPTLWRIHGLIMQYAPEVEATIKKQMRERESPRAVAKPAPKKKNKPMSKSEQESKIAQLRQTALAFERHSSGSQEPPLPSIFTSTDHSIYKC</sequence>